<feature type="compositionally biased region" description="Polar residues" evidence="1">
    <location>
        <begin position="281"/>
        <end position="313"/>
    </location>
</feature>
<feature type="region of interest" description="Disordered" evidence="1">
    <location>
        <begin position="166"/>
        <end position="360"/>
    </location>
</feature>
<reference evidence="3" key="2">
    <citation type="submission" date="2025-08" db="UniProtKB">
        <authorList>
            <consortium name="RefSeq"/>
        </authorList>
    </citation>
    <scope>IDENTIFICATION</scope>
    <source>
        <tissue evidence="3">Blood</tissue>
    </source>
</reference>
<dbReference type="GeneID" id="128635252"/>
<gene>
    <name evidence="3" type="primary">LOC128635252</name>
</gene>
<evidence type="ECO:0000256" key="1">
    <source>
        <dbReference type="SAM" id="MobiDB-lite"/>
    </source>
</evidence>
<dbReference type="AlphaFoldDB" id="A0A9F7RHN6"/>
<evidence type="ECO:0000313" key="2">
    <source>
        <dbReference type="Proteomes" id="UP000221080"/>
    </source>
</evidence>
<proteinExistence type="predicted"/>
<organism evidence="2 3">
    <name type="scientific">Ictalurus punctatus</name>
    <name type="common">Channel catfish</name>
    <name type="synonym">Silurus punctatus</name>
    <dbReference type="NCBI Taxonomy" id="7998"/>
    <lineage>
        <taxon>Eukaryota</taxon>
        <taxon>Metazoa</taxon>
        <taxon>Chordata</taxon>
        <taxon>Craniata</taxon>
        <taxon>Vertebrata</taxon>
        <taxon>Euteleostomi</taxon>
        <taxon>Actinopterygii</taxon>
        <taxon>Neopterygii</taxon>
        <taxon>Teleostei</taxon>
        <taxon>Ostariophysi</taxon>
        <taxon>Siluriformes</taxon>
        <taxon>Ictaluridae</taxon>
        <taxon>Ictalurus</taxon>
    </lineage>
</organism>
<keyword evidence="2" id="KW-1185">Reference proteome</keyword>
<dbReference type="Proteomes" id="UP000221080">
    <property type="component" value="Chromosome 16"/>
</dbReference>
<accession>A0A9F7RHN6</accession>
<protein>
    <submittedName>
        <fullName evidence="3">Translation initiation factor IF-2-like</fullName>
    </submittedName>
</protein>
<dbReference type="OrthoDB" id="10628611at2759"/>
<evidence type="ECO:0000313" key="3">
    <source>
        <dbReference type="RefSeq" id="XP_053543085.1"/>
    </source>
</evidence>
<reference evidence="2" key="1">
    <citation type="journal article" date="2016" name="Nat. Commun.">
        <title>The channel catfish genome sequence provides insights into the evolution of scale formation in teleosts.</title>
        <authorList>
            <person name="Liu Z."/>
            <person name="Liu S."/>
            <person name="Yao J."/>
            <person name="Bao L."/>
            <person name="Zhang J."/>
            <person name="Li Y."/>
            <person name="Jiang C."/>
            <person name="Sun L."/>
            <person name="Wang R."/>
            <person name="Zhang Y."/>
            <person name="Zhou T."/>
            <person name="Zeng Q."/>
            <person name="Fu Q."/>
            <person name="Gao S."/>
            <person name="Li N."/>
            <person name="Koren S."/>
            <person name="Jiang Y."/>
            <person name="Zimin A."/>
            <person name="Xu P."/>
            <person name="Phillippy A.M."/>
            <person name="Geng X."/>
            <person name="Song L."/>
            <person name="Sun F."/>
            <person name="Li C."/>
            <person name="Wang X."/>
            <person name="Chen A."/>
            <person name="Jin Y."/>
            <person name="Yuan Z."/>
            <person name="Yang Y."/>
            <person name="Tan S."/>
            <person name="Peatman E."/>
            <person name="Lu J."/>
            <person name="Qin Z."/>
            <person name="Dunham R."/>
            <person name="Li Z."/>
            <person name="Sonstegard T."/>
            <person name="Feng J."/>
            <person name="Danzmann R.G."/>
            <person name="Schroeder S."/>
            <person name="Scheffler B."/>
            <person name="Duke M.V."/>
            <person name="Ballard L."/>
            <person name="Kucuktas H."/>
            <person name="Kaltenboeck L."/>
            <person name="Liu H."/>
            <person name="Armbruster J."/>
            <person name="Xie Y."/>
            <person name="Kirby M.L."/>
            <person name="Tian Y."/>
            <person name="Flanagan M.E."/>
            <person name="Mu W."/>
            <person name="Waldbieser G.C."/>
        </authorList>
    </citation>
    <scope>NUCLEOTIDE SEQUENCE [LARGE SCALE GENOMIC DNA]</scope>
    <source>
        <strain evidence="2">SDA103</strain>
    </source>
</reference>
<dbReference type="KEGG" id="ipu:128635252"/>
<dbReference type="RefSeq" id="XP_053543085.1">
    <property type="nucleotide sequence ID" value="XM_053687110.1"/>
</dbReference>
<name>A0A9F7RHN6_ICTPU</name>
<sequence>MDAAGERRRRRTRKSTPTIPAMDSVHFPQWTIMELPDPFDGFFGAPEYFLVDCQFYFSSLSDPKPEEKHWLRFMWSRFFGPARQWVQLKLDKHCRNLDSVEQFVGEFMMRFGSPEAKEELEQLLRGGSLEGEPALPFTHYYRQLHAESNSENQVKSQVPEIHVKPPVSIVQAKPPGPEAQAKPPGPEAQAKPPGPEAQAKPPGSEAQAKPPGSEAQAKPPGSDAQAKPPGSDAQAKPPGSDAQAKPPGSEAQAKPPGSDAQAKPHVPELTFKPADPVSQALLISQPNDQMLLTPKSTDPVTQVQPTDTHSQVPLTPRSADRPSRAPLTPRSADRPSRAPLTPRSANTPSPEFTWVCIAPS</sequence>